<sequence length="95" mass="9714">MTVAKEKPSARPDQRAAPMAARSRSTATQNSAWSARGLLLVIEGMLAGIGGVFVATASILATAIAASCGRIQAVEAFASTSSANISEGFFQSKIL</sequence>
<feature type="transmembrane region" description="Helical" evidence="2">
    <location>
        <begin position="38"/>
        <end position="61"/>
    </location>
</feature>
<dbReference type="Proteomes" id="UP001523369">
    <property type="component" value="Unassembled WGS sequence"/>
</dbReference>
<protein>
    <submittedName>
        <fullName evidence="3">Uncharacterized protein</fullName>
    </submittedName>
</protein>
<keyword evidence="2" id="KW-1133">Transmembrane helix</keyword>
<comment type="caution">
    <text evidence="3">The sequence shown here is derived from an EMBL/GenBank/DDBJ whole genome shotgun (WGS) entry which is preliminary data.</text>
</comment>
<evidence type="ECO:0000313" key="4">
    <source>
        <dbReference type="Proteomes" id="UP001523369"/>
    </source>
</evidence>
<feature type="compositionally biased region" description="Basic and acidic residues" evidence="1">
    <location>
        <begin position="1"/>
        <end position="14"/>
    </location>
</feature>
<keyword evidence="2" id="KW-0812">Transmembrane</keyword>
<keyword evidence="2" id="KW-0472">Membrane</keyword>
<dbReference type="EMBL" id="JAMYJR010000042">
    <property type="protein sequence ID" value="MCO8276270.1"/>
    <property type="molecule type" value="Genomic_DNA"/>
</dbReference>
<evidence type="ECO:0000256" key="2">
    <source>
        <dbReference type="SAM" id="Phobius"/>
    </source>
</evidence>
<reference evidence="3 4" key="1">
    <citation type="submission" date="2022-06" db="EMBL/GenBank/DDBJ databases">
        <title>New Species of the Genus Actinoplanes, ActinopZanes ferrugineus.</title>
        <authorList>
            <person name="Ding P."/>
        </authorList>
    </citation>
    <scope>NUCLEOTIDE SEQUENCE [LARGE SCALE GENOMIC DNA]</scope>
    <source>
        <strain evidence="3 4">TRM88003</strain>
    </source>
</reference>
<evidence type="ECO:0000313" key="3">
    <source>
        <dbReference type="EMBL" id="MCO8276270.1"/>
    </source>
</evidence>
<dbReference type="RefSeq" id="WP_253242303.1">
    <property type="nucleotide sequence ID" value="NZ_JAMYJR010000042.1"/>
</dbReference>
<proteinExistence type="predicted"/>
<accession>A0ABT1DZT1</accession>
<organism evidence="3 4">
    <name type="scientific">Paractinoplanes aksuensis</name>
    <dbReference type="NCBI Taxonomy" id="2939490"/>
    <lineage>
        <taxon>Bacteria</taxon>
        <taxon>Bacillati</taxon>
        <taxon>Actinomycetota</taxon>
        <taxon>Actinomycetes</taxon>
        <taxon>Micromonosporales</taxon>
        <taxon>Micromonosporaceae</taxon>
        <taxon>Paractinoplanes</taxon>
    </lineage>
</organism>
<gene>
    <name evidence="3" type="ORF">M1L60_37395</name>
</gene>
<feature type="non-terminal residue" evidence="3">
    <location>
        <position position="95"/>
    </location>
</feature>
<evidence type="ECO:0000256" key="1">
    <source>
        <dbReference type="SAM" id="MobiDB-lite"/>
    </source>
</evidence>
<keyword evidence="4" id="KW-1185">Reference proteome</keyword>
<name>A0ABT1DZT1_9ACTN</name>
<feature type="region of interest" description="Disordered" evidence="1">
    <location>
        <begin position="1"/>
        <end position="30"/>
    </location>
</feature>